<organism evidence="1 2">
    <name type="scientific">Pediococcus acidilactici DSM 20284</name>
    <dbReference type="NCBI Taxonomy" id="862514"/>
    <lineage>
        <taxon>Bacteria</taxon>
        <taxon>Bacillati</taxon>
        <taxon>Bacillota</taxon>
        <taxon>Bacilli</taxon>
        <taxon>Lactobacillales</taxon>
        <taxon>Lactobacillaceae</taxon>
        <taxon>Pediococcus</taxon>
        <taxon>Pediococcus acidilactici group</taxon>
    </lineage>
</organism>
<keyword evidence="2" id="KW-1185">Reference proteome</keyword>
<comment type="caution">
    <text evidence="1">The sequence shown here is derived from an EMBL/GenBank/DDBJ whole genome shotgun (WGS) entry which is preliminary data.</text>
</comment>
<protein>
    <submittedName>
        <fullName evidence="1">Uncharacterized protein</fullName>
    </submittedName>
</protein>
<dbReference type="HOGENOM" id="CLU_2634905_0_0_9"/>
<name>E0NI11_PEDAC</name>
<evidence type="ECO:0000313" key="1">
    <source>
        <dbReference type="EMBL" id="EFL94774.1"/>
    </source>
</evidence>
<evidence type="ECO:0000313" key="2">
    <source>
        <dbReference type="Proteomes" id="UP000004470"/>
    </source>
</evidence>
<reference evidence="1" key="1">
    <citation type="submission" date="2010-07" db="EMBL/GenBank/DDBJ databases">
        <authorList>
            <person name="Muzny D."/>
            <person name="Qin X."/>
            <person name="Deng J."/>
            <person name="Jiang H."/>
            <person name="Liu Y."/>
            <person name="Qu J."/>
            <person name="Song X.-Z."/>
            <person name="Zhang L."/>
            <person name="Thornton R."/>
            <person name="Coyle M."/>
            <person name="Francisco L."/>
            <person name="Jackson L."/>
            <person name="Javaid M."/>
            <person name="Korchina V."/>
            <person name="Kovar C."/>
            <person name="Mata R."/>
            <person name="Mathew T."/>
            <person name="Ngo R."/>
            <person name="Nguyen L."/>
            <person name="Nguyen N."/>
            <person name="Okwuonu G."/>
            <person name="Ongeri F."/>
            <person name="Pham C."/>
            <person name="Simmons D."/>
            <person name="Wilczek-Boney K."/>
            <person name="Hale W."/>
            <person name="Jakkamsetti A."/>
            <person name="Pham P."/>
            <person name="Ruth R."/>
            <person name="San Lucas F."/>
            <person name="Warren J."/>
            <person name="Zhang J."/>
            <person name="Zhao Z."/>
            <person name="Zhou C."/>
            <person name="Zhu D."/>
            <person name="Lee S."/>
            <person name="Bess C."/>
            <person name="Blankenburg K."/>
            <person name="Forbes L."/>
            <person name="Fu Q."/>
            <person name="Gubbala S."/>
            <person name="Hirani K."/>
            <person name="Jayaseelan J.C."/>
            <person name="Lara F."/>
            <person name="Munidasa M."/>
            <person name="Palculict T."/>
            <person name="Patil S."/>
            <person name="Pu L.-L."/>
            <person name="Saada N."/>
            <person name="Tang L."/>
            <person name="Weissenberger G."/>
            <person name="Zhu Y."/>
            <person name="Hemphill L."/>
            <person name="Shang Y."/>
            <person name="Youmans B."/>
            <person name="Ayvaz T."/>
            <person name="Ross M."/>
            <person name="Santibanez J."/>
            <person name="Aqrawi P."/>
            <person name="Gross S."/>
            <person name="Joshi V."/>
            <person name="Fowler G."/>
            <person name="Nazareth L."/>
            <person name="Reid J."/>
            <person name="Worley K."/>
            <person name="Petrosino J."/>
            <person name="Highlander S."/>
            <person name="Gibbs R."/>
        </authorList>
    </citation>
    <scope>NUCLEOTIDE SEQUENCE [LARGE SCALE GENOMIC DNA]</scope>
    <source>
        <strain evidence="1">DSM 20284</strain>
    </source>
</reference>
<accession>E0NI11</accession>
<dbReference type="Proteomes" id="UP000004470">
    <property type="component" value="Unassembled WGS sequence"/>
</dbReference>
<dbReference type="AlphaFoldDB" id="E0NI11"/>
<dbReference type="EMBL" id="AEEG01000009">
    <property type="protein sequence ID" value="EFL94774.1"/>
    <property type="molecule type" value="Genomic_DNA"/>
</dbReference>
<gene>
    <name evidence="1" type="ORF">HMPREF0623_1642</name>
</gene>
<proteinExistence type="predicted"/>
<sequence length="77" mass="9153">METNLIILIFKFKNRLTRKANFCERLHLRIKIIFSGTKKLRKPKNAFPELKNSRKAFELLELYNAKTGLKSQVIILY</sequence>